<keyword evidence="3" id="KW-1185">Reference proteome</keyword>
<evidence type="ECO:0000313" key="3">
    <source>
        <dbReference type="Proteomes" id="UP000572212"/>
    </source>
</evidence>
<dbReference type="Proteomes" id="UP000572212">
    <property type="component" value="Unassembled WGS sequence"/>
</dbReference>
<organism evidence="2 3">
    <name type="scientific">Gracilibacillus halotolerans</name>
    <dbReference type="NCBI Taxonomy" id="74386"/>
    <lineage>
        <taxon>Bacteria</taxon>
        <taxon>Bacillati</taxon>
        <taxon>Bacillota</taxon>
        <taxon>Bacilli</taxon>
        <taxon>Bacillales</taxon>
        <taxon>Bacillaceae</taxon>
        <taxon>Gracilibacillus</taxon>
    </lineage>
</organism>
<keyword evidence="1" id="KW-0472">Membrane</keyword>
<dbReference type="RefSeq" id="WP_425486409.1">
    <property type="nucleotide sequence ID" value="NZ_BAAACU010000006.1"/>
</dbReference>
<dbReference type="AlphaFoldDB" id="A0A841RLJ4"/>
<accession>A0A841RLJ4</accession>
<protein>
    <submittedName>
        <fullName evidence="2">F0F1-type ATP synthase assembly protein I</fullName>
    </submittedName>
</protein>
<keyword evidence="1" id="KW-0812">Transmembrane</keyword>
<sequence>MPSKRNNLYKGMAIGSAILSQLVGAPLIGIFIGRYLDNHYSTKPLFLITGLLLGLAAGLYGTFHYVKELTGDEN</sequence>
<proteinExistence type="predicted"/>
<comment type="caution">
    <text evidence="2">The sequence shown here is derived from an EMBL/GenBank/DDBJ whole genome shotgun (WGS) entry which is preliminary data.</text>
</comment>
<feature type="transmembrane region" description="Helical" evidence="1">
    <location>
        <begin position="45"/>
        <end position="66"/>
    </location>
</feature>
<dbReference type="InterPro" id="IPR032820">
    <property type="entry name" value="ATPase_put"/>
</dbReference>
<dbReference type="Pfam" id="PF09527">
    <property type="entry name" value="ATPase_gene1"/>
    <property type="match status" value="1"/>
</dbReference>
<keyword evidence="1" id="KW-1133">Transmembrane helix</keyword>
<name>A0A841RLJ4_9BACI</name>
<feature type="transmembrane region" description="Helical" evidence="1">
    <location>
        <begin position="12"/>
        <end position="33"/>
    </location>
</feature>
<evidence type="ECO:0000256" key="1">
    <source>
        <dbReference type="SAM" id="Phobius"/>
    </source>
</evidence>
<gene>
    <name evidence="2" type="ORF">GGQ92_002455</name>
</gene>
<evidence type="ECO:0000313" key="2">
    <source>
        <dbReference type="EMBL" id="MBB6513641.1"/>
    </source>
</evidence>
<reference evidence="2 3" key="1">
    <citation type="submission" date="2020-08" db="EMBL/GenBank/DDBJ databases">
        <title>Genomic Encyclopedia of Type Strains, Phase IV (KMG-IV): sequencing the most valuable type-strain genomes for metagenomic binning, comparative biology and taxonomic classification.</title>
        <authorList>
            <person name="Goeker M."/>
        </authorList>
    </citation>
    <scope>NUCLEOTIDE SEQUENCE [LARGE SCALE GENOMIC DNA]</scope>
    <source>
        <strain evidence="2 3">DSM 11805</strain>
    </source>
</reference>
<dbReference type="EMBL" id="JACHON010000014">
    <property type="protein sequence ID" value="MBB6513641.1"/>
    <property type="molecule type" value="Genomic_DNA"/>
</dbReference>